<keyword evidence="3" id="KW-0812">Transmembrane</keyword>
<dbReference type="EMBL" id="JACHGF010000005">
    <property type="protein sequence ID" value="MBB5285416.1"/>
    <property type="molecule type" value="Genomic_DNA"/>
</dbReference>
<feature type="compositionally biased region" description="Basic and acidic residues" evidence="2">
    <location>
        <begin position="1"/>
        <end position="12"/>
    </location>
</feature>
<feature type="compositionally biased region" description="Basic and acidic residues" evidence="2">
    <location>
        <begin position="459"/>
        <end position="469"/>
    </location>
</feature>
<dbReference type="RefSeq" id="WP_184175527.1">
    <property type="nucleotide sequence ID" value="NZ_JACHGF010000005.1"/>
</dbReference>
<keyword evidence="5" id="KW-1185">Reference proteome</keyword>
<organism evidence="4 5">
    <name type="scientific">Rhabdobacter roseus</name>
    <dbReference type="NCBI Taxonomy" id="1655419"/>
    <lineage>
        <taxon>Bacteria</taxon>
        <taxon>Pseudomonadati</taxon>
        <taxon>Bacteroidota</taxon>
        <taxon>Cytophagia</taxon>
        <taxon>Cytophagales</taxon>
        <taxon>Cytophagaceae</taxon>
        <taxon>Rhabdobacter</taxon>
    </lineage>
</organism>
<feature type="transmembrane region" description="Helical" evidence="3">
    <location>
        <begin position="282"/>
        <end position="309"/>
    </location>
</feature>
<evidence type="ECO:0000256" key="3">
    <source>
        <dbReference type="SAM" id="Phobius"/>
    </source>
</evidence>
<evidence type="ECO:0000256" key="1">
    <source>
        <dbReference type="SAM" id="Coils"/>
    </source>
</evidence>
<feature type="region of interest" description="Disordered" evidence="2">
    <location>
        <begin position="434"/>
        <end position="469"/>
    </location>
</feature>
<feature type="coiled-coil region" evidence="1">
    <location>
        <begin position="52"/>
        <end position="107"/>
    </location>
</feature>
<gene>
    <name evidence="4" type="ORF">HNQ92_003573</name>
</gene>
<evidence type="ECO:0000313" key="5">
    <source>
        <dbReference type="Proteomes" id="UP000557307"/>
    </source>
</evidence>
<name>A0A840TME6_9BACT</name>
<feature type="transmembrane region" description="Helical" evidence="3">
    <location>
        <begin position="161"/>
        <end position="179"/>
    </location>
</feature>
<sequence>MENNRKDIEESTPHQQPDYQHGYSSGMEGTDRQVYEAYLASKVSHEWVTDQLNEKRADLERLDSRKHVAQARRKEAFDKLQEQLQGIQHTTRRVKELERSVGLTEEEDQLLREKREKASGHYSLLAGIIFLAAGLAFIAGDLIISHEIVAYALNIRNSTEAWAFAVGLAMVSILLKPAYDRLIEGPYQTDDSPKAKQRYGRFKVALALFSMATLLVLGWFRYEAYRTDKLKEAINKSVKNIQLNAVDPLTGAPISSPELTNKIEQALRDSDNLSLDLVNSPWALLSFVLSGLLFAIAGAVSLGMALPILQSFWLRWLQIDPRRWRLKRRRKRLMKELTAEERVLAQQSIQKNIMENDLEVLPSLDELKEEEKVLRRAIVDLEEERKLALTDSRIHSYGDGYARGEVARNIMSEEEYEQWRNSHLTVSNLALRAKSTGSDRAVPRTRSSNMRPHQAIRKAITDRFDEDSH</sequence>
<evidence type="ECO:0000313" key="4">
    <source>
        <dbReference type="EMBL" id="MBB5285416.1"/>
    </source>
</evidence>
<reference evidence="4 5" key="1">
    <citation type="submission" date="2020-08" db="EMBL/GenBank/DDBJ databases">
        <title>Genomic Encyclopedia of Type Strains, Phase IV (KMG-IV): sequencing the most valuable type-strain genomes for metagenomic binning, comparative biology and taxonomic classification.</title>
        <authorList>
            <person name="Goeker M."/>
        </authorList>
    </citation>
    <scope>NUCLEOTIDE SEQUENCE [LARGE SCALE GENOMIC DNA]</scope>
    <source>
        <strain evidence="4 5">DSM 105074</strain>
    </source>
</reference>
<comment type="caution">
    <text evidence="4">The sequence shown here is derived from an EMBL/GenBank/DDBJ whole genome shotgun (WGS) entry which is preliminary data.</text>
</comment>
<keyword evidence="3" id="KW-1133">Transmembrane helix</keyword>
<keyword evidence="3" id="KW-0472">Membrane</keyword>
<feature type="transmembrane region" description="Helical" evidence="3">
    <location>
        <begin position="122"/>
        <end position="149"/>
    </location>
</feature>
<keyword evidence="1" id="KW-0175">Coiled coil</keyword>
<dbReference type="Proteomes" id="UP000557307">
    <property type="component" value="Unassembled WGS sequence"/>
</dbReference>
<evidence type="ECO:0000256" key="2">
    <source>
        <dbReference type="SAM" id="MobiDB-lite"/>
    </source>
</evidence>
<dbReference type="AlphaFoldDB" id="A0A840TME6"/>
<feature type="region of interest" description="Disordered" evidence="2">
    <location>
        <begin position="1"/>
        <end position="27"/>
    </location>
</feature>
<proteinExistence type="predicted"/>
<accession>A0A840TME6</accession>
<feature type="transmembrane region" description="Helical" evidence="3">
    <location>
        <begin position="200"/>
        <end position="220"/>
    </location>
</feature>
<protein>
    <submittedName>
        <fullName evidence="4">Uncharacterized protein</fullName>
    </submittedName>
</protein>